<dbReference type="EMBL" id="JAOYFB010000038">
    <property type="protein sequence ID" value="KAK4027203.1"/>
    <property type="molecule type" value="Genomic_DNA"/>
</dbReference>
<sequence>MSTDPRTIKTRAAVAAEVSDDLFSLQEVALDEAKNDIANLNGWVVRVDEKFTNECHRLGQESQTTAERQDGALTSLDGKVRMLEVELRRFDRTPATAKTVGNSRKRVEKDKREDGRVVDSHNLSLQFLYL</sequence>
<proteinExistence type="predicted"/>
<gene>
    <name evidence="2" type="ORF">OUZ56_016215</name>
</gene>
<protein>
    <submittedName>
        <fullName evidence="2">Uncharacterized protein</fullName>
    </submittedName>
</protein>
<reference evidence="2 3" key="1">
    <citation type="journal article" date="2023" name="Nucleic Acids Res.">
        <title>The hologenome of Daphnia magna reveals possible DNA methylation and microbiome-mediated evolution of the host genome.</title>
        <authorList>
            <person name="Chaturvedi A."/>
            <person name="Li X."/>
            <person name="Dhandapani V."/>
            <person name="Marshall H."/>
            <person name="Kissane S."/>
            <person name="Cuenca-Cambronero M."/>
            <person name="Asole G."/>
            <person name="Calvet F."/>
            <person name="Ruiz-Romero M."/>
            <person name="Marangio P."/>
            <person name="Guigo R."/>
            <person name="Rago D."/>
            <person name="Mirbahai L."/>
            <person name="Eastwood N."/>
            <person name="Colbourne J.K."/>
            <person name="Zhou J."/>
            <person name="Mallon E."/>
            <person name="Orsini L."/>
        </authorList>
    </citation>
    <scope>NUCLEOTIDE SEQUENCE [LARGE SCALE GENOMIC DNA]</scope>
    <source>
        <strain evidence="2">LRV0_1</strain>
    </source>
</reference>
<evidence type="ECO:0000313" key="2">
    <source>
        <dbReference type="EMBL" id="KAK4027203.1"/>
    </source>
</evidence>
<dbReference type="Proteomes" id="UP001234178">
    <property type="component" value="Unassembled WGS sequence"/>
</dbReference>
<name>A0ABR0AQ04_9CRUS</name>
<keyword evidence="3" id="KW-1185">Reference proteome</keyword>
<organism evidence="2 3">
    <name type="scientific">Daphnia magna</name>
    <dbReference type="NCBI Taxonomy" id="35525"/>
    <lineage>
        <taxon>Eukaryota</taxon>
        <taxon>Metazoa</taxon>
        <taxon>Ecdysozoa</taxon>
        <taxon>Arthropoda</taxon>
        <taxon>Crustacea</taxon>
        <taxon>Branchiopoda</taxon>
        <taxon>Diplostraca</taxon>
        <taxon>Cladocera</taxon>
        <taxon>Anomopoda</taxon>
        <taxon>Daphniidae</taxon>
        <taxon>Daphnia</taxon>
    </lineage>
</organism>
<evidence type="ECO:0000256" key="1">
    <source>
        <dbReference type="SAM" id="MobiDB-lite"/>
    </source>
</evidence>
<comment type="caution">
    <text evidence="2">The sequence shown here is derived from an EMBL/GenBank/DDBJ whole genome shotgun (WGS) entry which is preliminary data.</text>
</comment>
<evidence type="ECO:0000313" key="3">
    <source>
        <dbReference type="Proteomes" id="UP001234178"/>
    </source>
</evidence>
<feature type="region of interest" description="Disordered" evidence="1">
    <location>
        <begin position="94"/>
        <end position="113"/>
    </location>
</feature>
<accession>A0ABR0AQ04</accession>